<evidence type="ECO:0000313" key="3">
    <source>
        <dbReference type="Proteomes" id="UP000597762"/>
    </source>
</evidence>
<dbReference type="InterPro" id="IPR042983">
    <property type="entry name" value="PKDCC"/>
</dbReference>
<dbReference type="PANTHER" id="PTHR46448:SF1">
    <property type="entry name" value="PROTEIN KINASE DOMAIN-CONTAINING PROTEIN"/>
    <property type="match status" value="1"/>
</dbReference>
<comment type="caution">
    <text evidence="2">The sequence shown here is derived from an EMBL/GenBank/DDBJ whole genome shotgun (WGS) entry which is preliminary data.</text>
</comment>
<keyword evidence="1" id="KW-0812">Transmembrane</keyword>
<dbReference type="PANTHER" id="PTHR46448">
    <property type="entry name" value="PROTEIN KINASE DOMAIN-CONTAINING PROTEIN"/>
    <property type="match status" value="1"/>
</dbReference>
<reference evidence="2" key="1">
    <citation type="submission" date="2021-01" db="EMBL/GenBank/DDBJ databases">
        <authorList>
            <person name="Li R."/>
            <person name="Bekaert M."/>
        </authorList>
    </citation>
    <scope>NUCLEOTIDE SEQUENCE</scope>
    <source>
        <strain evidence="2">Farmed</strain>
    </source>
</reference>
<keyword evidence="1" id="KW-0472">Membrane</keyword>
<accession>A0A812D716</accession>
<protein>
    <submittedName>
        <fullName evidence="2">PKDCC</fullName>
        <ecNumber evidence="2">2.7.10.2</ecNumber>
    </submittedName>
</protein>
<evidence type="ECO:0000256" key="1">
    <source>
        <dbReference type="SAM" id="Phobius"/>
    </source>
</evidence>
<organism evidence="2 3">
    <name type="scientific">Acanthosepion pharaonis</name>
    <name type="common">Pharaoh cuttlefish</name>
    <name type="synonym">Sepia pharaonis</name>
    <dbReference type="NCBI Taxonomy" id="158019"/>
    <lineage>
        <taxon>Eukaryota</taxon>
        <taxon>Metazoa</taxon>
        <taxon>Spiralia</taxon>
        <taxon>Lophotrochozoa</taxon>
        <taxon>Mollusca</taxon>
        <taxon>Cephalopoda</taxon>
        <taxon>Coleoidea</taxon>
        <taxon>Decapodiformes</taxon>
        <taxon>Sepiida</taxon>
        <taxon>Sepiina</taxon>
        <taxon>Sepiidae</taxon>
        <taxon>Acanthosepion</taxon>
    </lineage>
</organism>
<feature type="transmembrane region" description="Helical" evidence="1">
    <location>
        <begin position="30"/>
        <end position="51"/>
    </location>
</feature>
<proteinExistence type="predicted"/>
<keyword evidence="2" id="KW-0808">Transferase</keyword>
<dbReference type="AlphaFoldDB" id="A0A812D716"/>
<dbReference type="GO" id="GO:0001501">
    <property type="term" value="P:skeletal system development"/>
    <property type="evidence" value="ECO:0007669"/>
    <property type="project" value="TreeGrafter"/>
</dbReference>
<gene>
    <name evidence="2" type="ORF">SPHA_50583</name>
</gene>
<dbReference type="GO" id="GO:0005576">
    <property type="term" value="C:extracellular region"/>
    <property type="evidence" value="ECO:0007669"/>
    <property type="project" value="TreeGrafter"/>
</dbReference>
<dbReference type="EC" id="2.7.10.2" evidence="2"/>
<name>A0A812D716_ACAPH</name>
<dbReference type="Gene3D" id="1.10.510.10">
    <property type="entry name" value="Transferase(Phosphotransferase) domain 1"/>
    <property type="match status" value="1"/>
</dbReference>
<sequence length="378" mass="43072">MKMLFLKENCLCRPLGPSSPGCRLTRRAQCYIFGLFINLFLFCNVFLLQSWPRWKDATLEYPNGQSHLVSRSSEMTQDDEYRILELENENLVKVLGYCVPQEQYNGDDVTLVSLITELGETIDLIRLLPMSWEDRLRISYDLTKLIHFMSHSPHGSIVMNDFRHQQFVLVKGQLKLSDIDDIGIGEPQCNSLNDCAVHSTSVSLQFTAKIPCQNGRCVGLNEKKNIFNAGRHFIMFRLPHGAPDLLRPILTDVVIGFTNLTMNADTLLANMEKAVNLYKSGAYLNRTSPVNTTYKEMKQYDLPGIHDYRCWASLSGTGCALSVFDRKEAEDMCDTDPECHGFVMTEETTWTGRKIVHFKNNVSIPVRNPVTNLYVRPP</sequence>
<dbReference type="EMBL" id="CAHIKZ030002998">
    <property type="protein sequence ID" value="CAE1294850.1"/>
    <property type="molecule type" value="Genomic_DNA"/>
</dbReference>
<keyword evidence="3" id="KW-1185">Reference proteome</keyword>
<dbReference type="GO" id="GO:0004715">
    <property type="term" value="F:non-membrane spanning protein tyrosine kinase activity"/>
    <property type="evidence" value="ECO:0007669"/>
    <property type="project" value="UniProtKB-EC"/>
</dbReference>
<dbReference type="OrthoDB" id="4062651at2759"/>
<evidence type="ECO:0000313" key="2">
    <source>
        <dbReference type="EMBL" id="CAE1294850.1"/>
    </source>
</evidence>
<dbReference type="Proteomes" id="UP000597762">
    <property type="component" value="Unassembled WGS sequence"/>
</dbReference>
<keyword evidence="1" id="KW-1133">Transmembrane helix</keyword>